<dbReference type="RefSeq" id="XP_022249168.1">
    <property type="nucleotide sequence ID" value="XM_022393460.1"/>
</dbReference>
<comment type="subcellular location">
    <subcellularLocation>
        <location evidence="1">Nucleus</location>
    </subcellularLocation>
</comment>
<evidence type="ECO:0000256" key="4">
    <source>
        <dbReference type="SAM" id="MobiDB-lite"/>
    </source>
</evidence>
<gene>
    <name evidence="7 8 9 10" type="primary">LOC106465542</name>
</gene>
<dbReference type="InterPro" id="IPR003958">
    <property type="entry name" value="CBFA_NFYB_domain"/>
</dbReference>
<dbReference type="Pfam" id="PF00808">
    <property type="entry name" value="CBFD_NFYB_HMF"/>
    <property type="match status" value="1"/>
</dbReference>
<keyword evidence="6" id="KW-1185">Reference proteome</keyword>
<evidence type="ECO:0000313" key="10">
    <source>
        <dbReference type="RefSeq" id="XP_022249170.1"/>
    </source>
</evidence>
<dbReference type="Proteomes" id="UP000694941">
    <property type="component" value="Unplaced"/>
</dbReference>
<evidence type="ECO:0000313" key="8">
    <source>
        <dbReference type="RefSeq" id="XP_022249168.1"/>
    </source>
</evidence>
<dbReference type="SUPFAM" id="SSF47113">
    <property type="entry name" value="Histone-fold"/>
    <property type="match status" value="1"/>
</dbReference>
<feature type="domain" description="Transcription factor CBF/NF-Y/archaeal histone" evidence="5">
    <location>
        <begin position="10"/>
        <end position="73"/>
    </location>
</feature>
<evidence type="ECO:0000259" key="5">
    <source>
        <dbReference type="Pfam" id="PF00808"/>
    </source>
</evidence>
<dbReference type="InterPro" id="IPR009072">
    <property type="entry name" value="Histone-fold"/>
</dbReference>
<name>A0ABM1SZW2_LIMPO</name>
<feature type="region of interest" description="Disordered" evidence="4">
    <location>
        <begin position="95"/>
        <end position="141"/>
    </location>
</feature>
<evidence type="ECO:0000256" key="2">
    <source>
        <dbReference type="ARBA" id="ARBA00023242"/>
    </source>
</evidence>
<protein>
    <recommendedName>
        <fullName evidence="3">DNA polymerase epsilon subunit 3</fullName>
    </recommendedName>
</protein>
<dbReference type="Gene3D" id="1.10.20.10">
    <property type="entry name" value="Histone, subunit A"/>
    <property type="match status" value="1"/>
</dbReference>
<evidence type="ECO:0000256" key="3">
    <source>
        <dbReference type="ARBA" id="ARBA00039793"/>
    </source>
</evidence>
<evidence type="ECO:0000313" key="7">
    <source>
        <dbReference type="RefSeq" id="XP_013781220.1"/>
    </source>
</evidence>
<evidence type="ECO:0000256" key="1">
    <source>
        <dbReference type="ARBA" id="ARBA00004123"/>
    </source>
</evidence>
<dbReference type="InterPro" id="IPR051377">
    <property type="entry name" value="DNA_Pol-Epsilon_Subunit"/>
</dbReference>
<reference evidence="7 8" key="1">
    <citation type="submission" date="2025-05" db="UniProtKB">
        <authorList>
            <consortium name="RefSeq"/>
        </authorList>
    </citation>
    <scope>IDENTIFICATION</scope>
    <source>
        <tissue evidence="7 8">Muscle</tissue>
    </source>
</reference>
<dbReference type="RefSeq" id="XP_022249169.1">
    <property type="nucleotide sequence ID" value="XM_022393461.1"/>
</dbReference>
<feature type="compositionally biased region" description="Basic and acidic residues" evidence="4">
    <location>
        <begin position="98"/>
        <end position="118"/>
    </location>
</feature>
<dbReference type="RefSeq" id="XP_013781220.1">
    <property type="nucleotide sequence ID" value="XM_013925766.2"/>
</dbReference>
<keyword evidence="2" id="KW-0539">Nucleus</keyword>
<accession>A0ABM1SZW2</accession>
<organism evidence="6 8">
    <name type="scientific">Limulus polyphemus</name>
    <name type="common">Atlantic horseshoe crab</name>
    <dbReference type="NCBI Taxonomy" id="6850"/>
    <lineage>
        <taxon>Eukaryota</taxon>
        <taxon>Metazoa</taxon>
        <taxon>Ecdysozoa</taxon>
        <taxon>Arthropoda</taxon>
        <taxon>Chelicerata</taxon>
        <taxon>Merostomata</taxon>
        <taxon>Xiphosura</taxon>
        <taxon>Limulidae</taxon>
        <taxon>Limulus</taxon>
    </lineage>
</organism>
<proteinExistence type="predicted"/>
<evidence type="ECO:0000313" key="6">
    <source>
        <dbReference type="Proteomes" id="UP000694941"/>
    </source>
</evidence>
<sequence length="141" mass="15671">MAERPEDFNLPNSVITRIVKDALPEGVNVSKEAKSALSKAASVFVLYATTCANNFTLKDKRKTLSGNDVLAAVQDMEFDMLLEPLQESLNALRTVKAKKGDSSGKSKKENLESDRTVDGEDDEQEMEVYQNKEENQNVDEL</sequence>
<dbReference type="PANTHER" id="PTHR46172:SF1">
    <property type="entry name" value="DNA POLYMERASE EPSILON SUBUNIT 3"/>
    <property type="match status" value="1"/>
</dbReference>
<dbReference type="CDD" id="cd22928">
    <property type="entry name" value="HFD_POLE3_DPB4"/>
    <property type="match status" value="1"/>
</dbReference>
<dbReference type="GeneID" id="106465542"/>
<dbReference type="PANTHER" id="PTHR46172">
    <property type="entry name" value="DNA POLYMERASE EPSILON SUBUNIT 3"/>
    <property type="match status" value="1"/>
</dbReference>
<evidence type="ECO:0000313" key="9">
    <source>
        <dbReference type="RefSeq" id="XP_022249169.1"/>
    </source>
</evidence>
<dbReference type="RefSeq" id="XP_022249170.1">
    <property type="nucleotide sequence ID" value="XM_022393462.1"/>
</dbReference>